<reference evidence="4" key="1">
    <citation type="submission" date="2016-05" db="EMBL/GenBank/DDBJ databases">
        <title>Comparative genomics of biotechnologically important yeasts.</title>
        <authorList>
            <consortium name="DOE Joint Genome Institute"/>
            <person name="Riley R."/>
            <person name="Haridas S."/>
            <person name="Wolfe K.H."/>
            <person name="Lopes M.R."/>
            <person name="Hittinger C.T."/>
            <person name="Goker M."/>
            <person name="Salamov A."/>
            <person name="Wisecaver J."/>
            <person name="Long T.M."/>
            <person name="Aerts A.L."/>
            <person name="Barry K."/>
            <person name="Choi C."/>
            <person name="Clum A."/>
            <person name="Coughlan A.Y."/>
            <person name="Deshpande S."/>
            <person name="Douglass A.P."/>
            <person name="Hanson S.J."/>
            <person name="Klenk H.-P."/>
            <person name="Labutti K."/>
            <person name="Lapidus A."/>
            <person name="Lindquist E."/>
            <person name="Lipzen A."/>
            <person name="Meier-Kolthoff J.P."/>
            <person name="Ohm R.A."/>
            <person name="Otillar R.P."/>
            <person name="Pangilinan J."/>
            <person name="Peng Y."/>
            <person name="Rokas A."/>
            <person name="Rosa C.A."/>
            <person name="Scheuner C."/>
            <person name="Sibirny A.A."/>
            <person name="Slot J.C."/>
            <person name="Stielow J.B."/>
            <person name="Sun H."/>
            <person name="Kurtzman C.P."/>
            <person name="Blackwell M."/>
            <person name="Grigoriev I.V."/>
            <person name="Jeffries T.W."/>
        </authorList>
    </citation>
    <scope>NUCLEOTIDE SEQUENCE [LARGE SCALE GENOMIC DNA]</scope>
    <source>
        <strain evidence="4">NRRL Y-17324</strain>
    </source>
</reference>
<organism evidence="3 4">
    <name type="scientific">Suhomyces tanzawaensis NRRL Y-17324</name>
    <dbReference type="NCBI Taxonomy" id="984487"/>
    <lineage>
        <taxon>Eukaryota</taxon>
        <taxon>Fungi</taxon>
        <taxon>Dikarya</taxon>
        <taxon>Ascomycota</taxon>
        <taxon>Saccharomycotina</taxon>
        <taxon>Pichiomycetes</taxon>
        <taxon>Debaryomycetaceae</taxon>
        <taxon>Suhomyces</taxon>
    </lineage>
</organism>
<dbReference type="InterPro" id="IPR052208">
    <property type="entry name" value="DmX-like/RAVE_component"/>
</dbReference>
<dbReference type="PANTHER" id="PTHR13950">
    <property type="entry name" value="RABCONNECTIN-RELATED"/>
    <property type="match status" value="1"/>
</dbReference>
<sequence length="1396" mass="158395">MTITFVPGEACKATTTLVQGTWKSHHVVVYGSGNNLIISVGSSSSNQPRHLQTIYLPADPRAIAINAHGVIAVAVLRKIVVFTPNHYVSRPQWVHSLEVDHDSEPTALQWAVLEDELAVGSLASVSLYSLYEEYGRNYLVQRWNVQQANPVTLIWIARKADKILTTSGSYDRLVKVWTRVSYGDNTAFELAFLDHPKGTFVVDCHLRVHDNKPETGAKSLDGSIANIKNIRGYIDTDDDDNQIVYTVSNTNVFQVWASFEYSGHSHIRSWAQIDLSGVFGEEVASVVVVENHFIRDYVSQYSDHCDDLDLLLVVSSHGRVAAFTISNISYNPPNNIKIERIGDTLFEFGEKAFPTPLRLSQLPEVLHDSEFYNSEQFLVNIKKPISILDITLLNPGSTKSKLAILIHDRIKNTIRLDSFSIAQFFVPREKLAPFASLLDKFQGHTKSIRKLVKSSDDSILLSISNFASHNYVWEPIFLDDSSTRRMTITKRYRIDVSIDNDEDNAILDALIISNVNRSPETRHVVVTLQKGGFISLWDCNSQFADQSAGLIKRLKVDSIQEPKAFVLTELPSSSDQRNYCVVAIYESDLVASWKILLEYSNGQVLNIDIAAVPIEPLPQQEQIHQIESIDVFLAQPEKNLVSVINTAGYLRIYALDASKQGEKLKWKLTSEIHTNVVNASKIQGTAVMNKLAIVDESGLTLTIWDIKSGVLEYQETFPKEYGTVRDLDWTFINASNERHMSNTIFSVGFGRFVLLYTQLRYDYTNHIPTYAVLKKIDISDYTTHEIGDLIWLSGGYLVIGSGNQFFIDDKWVRLASEKNTAIDSIIRQLMTGYTKTGVSYDEKIEDDGAGYQRINKSTDDLIYDIGHLAKILNGPLPVYHPQFLIQCLFMNQVKLVQDILVKLFQNIRKGEHISWDLGLDMVDEILKCQFLTNQEPITGTNTPRVDLVHESLSNLSRGWDLFDKFNSELADLLIDKLMKISLPLLTRHQQSTLVTIVTIAKTLKKHALSLDRNGIRFLIGFKLFQMSSKQPKLSMRDINWALHSDNKEMLLSLVEDHYKHRMTWDNVRQTGLVYWVETPRLVKIMEGVARNEFSEERDPSGRASLIYLALRKKHILIGLWKTVSHPDQAKMIKFLNNDFNEPRWRSAALKNAFVLLGKHRYLDAACFFLLGNSVKDCCLTLANKVNDRALAIAVSKISNGGEGVDVSLLGVIENFIIPDSIESGDRWTTSWIFWQMGLKECSIQALIRTPLEIIKENREQFSELCNKNYIDKATASAKGQSFLKDDPVLIILFNELRNQKINYLKGSLTISTLEESQFLLKVCMIYTRMGCDYLSILLLKNWTFNHGAGTMSEWNERKTVFQREETVRQKKVKQEKEAPPASVFEEPDMSAFDFGF</sequence>
<dbReference type="InterPro" id="IPR036322">
    <property type="entry name" value="WD40_repeat_dom_sf"/>
</dbReference>
<feature type="domain" description="RAVE complex protein Rav1 C-terminal" evidence="2">
    <location>
        <begin position="648"/>
        <end position="1336"/>
    </location>
</feature>
<gene>
    <name evidence="3" type="ORF">CANTADRAFT_24028</name>
</gene>
<dbReference type="RefSeq" id="XP_020061878.1">
    <property type="nucleotide sequence ID" value="XM_020207035.1"/>
</dbReference>
<dbReference type="EMBL" id="KV453917">
    <property type="protein sequence ID" value="ODV76756.1"/>
    <property type="molecule type" value="Genomic_DNA"/>
</dbReference>
<protein>
    <submittedName>
        <fullName evidence="3">Regulator of V-ATPase</fullName>
    </submittedName>
</protein>
<accession>A0A1E4SBB5</accession>
<dbReference type="Pfam" id="PF12234">
    <property type="entry name" value="Rav1p_C"/>
    <property type="match status" value="1"/>
</dbReference>
<evidence type="ECO:0000259" key="2">
    <source>
        <dbReference type="Pfam" id="PF12234"/>
    </source>
</evidence>
<dbReference type="Proteomes" id="UP000094285">
    <property type="component" value="Unassembled WGS sequence"/>
</dbReference>
<dbReference type="STRING" id="984487.A0A1E4SBB5"/>
<dbReference type="SUPFAM" id="SSF50978">
    <property type="entry name" value="WD40 repeat-like"/>
    <property type="match status" value="2"/>
</dbReference>
<feature type="region of interest" description="Disordered" evidence="1">
    <location>
        <begin position="1371"/>
        <end position="1396"/>
    </location>
</feature>
<dbReference type="OrthoDB" id="342131at2759"/>
<dbReference type="GO" id="GO:0007035">
    <property type="term" value="P:vacuolar acidification"/>
    <property type="evidence" value="ECO:0007669"/>
    <property type="project" value="TreeGrafter"/>
</dbReference>
<proteinExistence type="predicted"/>
<keyword evidence="4" id="KW-1185">Reference proteome</keyword>
<evidence type="ECO:0000256" key="1">
    <source>
        <dbReference type="SAM" id="MobiDB-lite"/>
    </source>
</evidence>
<dbReference type="GO" id="GO:0043291">
    <property type="term" value="C:RAVE complex"/>
    <property type="evidence" value="ECO:0007669"/>
    <property type="project" value="TreeGrafter"/>
</dbReference>
<evidence type="ECO:0000313" key="4">
    <source>
        <dbReference type="Proteomes" id="UP000094285"/>
    </source>
</evidence>
<dbReference type="GeneID" id="30981172"/>
<dbReference type="InterPro" id="IPR022033">
    <property type="entry name" value="Rav1p_C"/>
</dbReference>
<dbReference type="PANTHER" id="PTHR13950:SF9">
    <property type="entry name" value="RABCONNECTIN-3A"/>
    <property type="match status" value="1"/>
</dbReference>
<name>A0A1E4SBB5_9ASCO</name>
<evidence type="ECO:0000313" key="3">
    <source>
        <dbReference type="EMBL" id="ODV76756.1"/>
    </source>
</evidence>